<comment type="caution">
    <text evidence="2">The sequence shown here is derived from an EMBL/GenBank/DDBJ whole genome shotgun (WGS) entry which is preliminary data.</text>
</comment>
<name>A0ABQ7AX51_BRACR</name>
<sequence length="139" mass="15303">MDTQGIEKGLEKDSNPVVQSERVSGVTTDSSAKTIGQLRHGPLAIGWTHARTRQSIRTVRSKRLEHLNGCELPRGTCVQRVLVPKGCEFQTVPVVQGLGQTKWTVRGCIVEQTDDSFNRSVVSQGRIGCKEIRFGLGPY</sequence>
<evidence type="ECO:0000313" key="3">
    <source>
        <dbReference type="Proteomes" id="UP000266723"/>
    </source>
</evidence>
<feature type="region of interest" description="Disordered" evidence="1">
    <location>
        <begin position="1"/>
        <end position="31"/>
    </location>
</feature>
<dbReference type="Proteomes" id="UP000266723">
    <property type="component" value="Unassembled WGS sequence"/>
</dbReference>
<gene>
    <name evidence="2" type="ORF">DY000_02058542</name>
</gene>
<accession>A0ABQ7AX51</accession>
<protein>
    <submittedName>
        <fullName evidence="2">Uncharacterized protein</fullName>
    </submittedName>
</protein>
<dbReference type="EMBL" id="QGKV02001556">
    <property type="protein sequence ID" value="KAF3518546.1"/>
    <property type="molecule type" value="Genomic_DNA"/>
</dbReference>
<evidence type="ECO:0000256" key="1">
    <source>
        <dbReference type="SAM" id="MobiDB-lite"/>
    </source>
</evidence>
<feature type="compositionally biased region" description="Polar residues" evidence="1">
    <location>
        <begin position="16"/>
        <end position="31"/>
    </location>
</feature>
<proteinExistence type="predicted"/>
<organism evidence="2 3">
    <name type="scientific">Brassica cretica</name>
    <name type="common">Mustard</name>
    <dbReference type="NCBI Taxonomy" id="69181"/>
    <lineage>
        <taxon>Eukaryota</taxon>
        <taxon>Viridiplantae</taxon>
        <taxon>Streptophyta</taxon>
        <taxon>Embryophyta</taxon>
        <taxon>Tracheophyta</taxon>
        <taxon>Spermatophyta</taxon>
        <taxon>Magnoliopsida</taxon>
        <taxon>eudicotyledons</taxon>
        <taxon>Gunneridae</taxon>
        <taxon>Pentapetalae</taxon>
        <taxon>rosids</taxon>
        <taxon>malvids</taxon>
        <taxon>Brassicales</taxon>
        <taxon>Brassicaceae</taxon>
        <taxon>Brassiceae</taxon>
        <taxon>Brassica</taxon>
    </lineage>
</organism>
<reference evidence="2 3" key="1">
    <citation type="journal article" date="2020" name="BMC Genomics">
        <title>Intraspecific diversification of the crop wild relative Brassica cretica Lam. using demographic model selection.</title>
        <authorList>
            <person name="Kioukis A."/>
            <person name="Michalopoulou V.A."/>
            <person name="Briers L."/>
            <person name="Pirintsos S."/>
            <person name="Studholme D.J."/>
            <person name="Pavlidis P."/>
            <person name="Sarris P.F."/>
        </authorList>
    </citation>
    <scope>NUCLEOTIDE SEQUENCE [LARGE SCALE GENOMIC DNA]</scope>
    <source>
        <strain evidence="3">cv. PFS-1207/04</strain>
    </source>
</reference>
<evidence type="ECO:0000313" key="2">
    <source>
        <dbReference type="EMBL" id="KAF3518546.1"/>
    </source>
</evidence>
<keyword evidence="3" id="KW-1185">Reference proteome</keyword>